<sequence>MPRAFDQSPGILNTMPYLQLDVNDHYSVETKQSLAAKMSETYARMMSVDIRRISVAIRELGQGGVWRIAEAGEAPVPVAVMMLDIRRGRPPGQRMEVAQALCAHCVEILGLREDRLNVEFTQHSGDEMYHPALGGYSPEWAPGEQ</sequence>
<dbReference type="AlphaFoldDB" id="A0A286P514"/>
<organism evidence="1">
    <name type="scientific">Burkholderia contaminans</name>
    <dbReference type="NCBI Taxonomy" id="488447"/>
    <lineage>
        <taxon>Bacteria</taxon>
        <taxon>Pseudomonadati</taxon>
        <taxon>Pseudomonadota</taxon>
        <taxon>Betaproteobacteria</taxon>
        <taxon>Burkholderiales</taxon>
        <taxon>Burkholderiaceae</taxon>
        <taxon>Burkholderia</taxon>
        <taxon>Burkholderia cepacia complex</taxon>
    </lineage>
</organism>
<protein>
    <recommendedName>
        <fullName evidence="2">Tautomerase</fullName>
    </recommendedName>
</protein>
<name>A0A286P514_9BURK</name>
<dbReference type="Gene3D" id="3.30.429.10">
    <property type="entry name" value="Macrophage Migration Inhibitory Factor"/>
    <property type="match status" value="1"/>
</dbReference>
<accession>A0A286P514</accession>
<evidence type="ECO:0000313" key="1">
    <source>
        <dbReference type="EMBL" id="BBA37868.1"/>
    </source>
</evidence>
<gene>
    <name evidence="1" type="ORF">BCCH1_02790</name>
</gene>
<dbReference type="InterPro" id="IPR014347">
    <property type="entry name" value="Tautomerase/MIF_sf"/>
</dbReference>
<proteinExistence type="predicted"/>
<dbReference type="SUPFAM" id="SSF55331">
    <property type="entry name" value="Tautomerase/MIF"/>
    <property type="match status" value="1"/>
</dbReference>
<dbReference type="EMBL" id="AP018357">
    <property type="protein sequence ID" value="BBA37868.1"/>
    <property type="molecule type" value="Genomic_DNA"/>
</dbReference>
<evidence type="ECO:0008006" key="2">
    <source>
        <dbReference type="Google" id="ProtNLM"/>
    </source>
</evidence>
<reference evidence="1" key="1">
    <citation type="journal article" date="2016" name="Biosci. Biotechnol. Biochem.">
        <title>Bioconversion of AHX to AOH by resting cells of Burkholderia contaminans CH-1.</title>
        <authorList>
            <person name="Choi J.H."/>
            <person name="Kikuchi A."/>
            <person name="Pumkaeo P."/>
            <person name="Hirai H."/>
            <person name="Tokuyama S."/>
            <person name="Kawagishi H."/>
        </authorList>
    </citation>
    <scope>NUCLEOTIDE SEQUENCE</scope>
    <source>
        <strain evidence="1">CH-1</strain>
    </source>
</reference>
<reference evidence="1" key="2">
    <citation type="journal article" date="2017" name="Genome Announc.">
        <title>High-Quality Draft Genome Sequence of Burkholderia contaminans CH-1, a Gram-Negative Bacterium That Metabolizes 2-Azahypoxanthine, a Plant Growth-Regulating Compound.</title>
        <authorList>
            <person name="Choi J.-H."/>
            <person name="Sugiura H."/>
            <person name="Moriuchi R."/>
            <person name="Kawagishi H."/>
            <person name="Dohra H."/>
        </authorList>
    </citation>
    <scope>NUCLEOTIDE SEQUENCE</scope>
    <source>
        <strain evidence="1">CH-1</strain>
    </source>
</reference>